<dbReference type="PANTHER" id="PTHR31616:SF13">
    <property type="entry name" value="GLUCAN 1,4-ALPHA-GLUCOSIDASE"/>
    <property type="match status" value="1"/>
</dbReference>
<feature type="domain" description="GH15-like" evidence="1">
    <location>
        <begin position="291"/>
        <end position="587"/>
    </location>
</feature>
<dbReference type="AlphaFoldDB" id="I0IMG1"/>
<name>I0IMG1_LEPFC</name>
<reference evidence="2 3" key="1">
    <citation type="journal article" date="2012" name="J. Bacteriol.">
        <title>Complete Genome Sequence of Leptospirillum ferrooxidans Strain C2-3, Isolated from a Fresh Volcanic Ash Deposit on the Island of Miyake, Japan.</title>
        <authorList>
            <person name="Fujimura R."/>
            <person name="Sato Y."/>
            <person name="Nishizawa T."/>
            <person name="Oshima K."/>
            <person name="Kim S.-W."/>
            <person name="Hattori M."/>
            <person name="Kamijo T."/>
            <person name="Ohta H."/>
        </authorList>
    </citation>
    <scope>NUCLEOTIDE SEQUENCE [LARGE SCALE GENOMIC DNA]</scope>
    <source>
        <strain evidence="2 3">C2-3</strain>
    </source>
</reference>
<evidence type="ECO:0000313" key="2">
    <source>
        <dbReference type="EMBL" id="BAM06460.1"/>
    </source>
</evidence>
<keyword evidence="3" id="KW-1185">Reference proteome</keyword>
<dbReference type="InterPro" id="IPR011613">
    <property type="entry name" value="GH15-like"/>
</dbReference>
<dbReference type="PANTHER" id="PTHR31616">
    <property type="entry name" value="TREHALASE"/>
    <property type="match status" value="1"/>
</dbReference>
<dbReference type="STRING" id="1162668.LFE_0745"/>
<dbReference type="HOGENOM" id="CLU_028187_0_0_0"/>
<dbReference type="InterPro" id="IPR008928">
    <property type="entry name" value="6-hairpin_glycosidase_sf"/>
</dbReference>
<dbReference type="SUPFAM" id="SSF48208">
    <property type="entry name" value="Six-hairpin glycosidases"/>
    <property type="match status" value="1"/>
</dbReference>
<dbReference type="PATRIC" id="fig|1162668.3.peg.876"/>
<gene>
    <name evidence="2" type="ordered locus">LFE_0745</name>
</gene>
<evidence type="ECO:0000259" key="1">
    <source>
        <dbReference type="Pfam" id="PF00723"/>
    </source>
</evidence>
<dbReference type="GO" id="GO:0004553">
    <property type="term" value="F:hydrolase activity, hydrolyzing O-glycosyl compounds"/>
    <property type="evidence" value="ECO:0007669"/>
    <property type="project" value="UniProtKB-ARBA"/>
</dbReference>
<accession>I0IMG1</accession>
<dbReference type="eggNOG" id="COG3387">
    <property type="taxonomic scope" value="Bacteria"/>
</dbReference>
<dbReference type="Proteomes" id="UP000007382">
    <property type="component" value="Chromosome"/>
</dbReference>
<dbReference type="KEGG" id="lfc:LFE_0745"/>
<dbReference type="Pfam" id="PF00723">
    <property type="entry name" value="Glyco_hydro_15"/>
    <property type="match status" value="1"/>
</dbReference>
<dbReference type="RefSeq" id="WP_014448952.1">
    <property type="nucleotide sequence ID" value="NC_017094.1"/>
</dbReference>
<dbReference type="GO" id="GO:0005975">
    <property type="term" value="P:carbohydrate metabolic process"/>
    <property type="evidence" value="ECO:0007669"/>
    <property type="project" value="InterPro"/>
</dbReference>
<sequence length="661" mass="74359">MSRFLPVANGRLFVSFDESHLLSELTWPYVGLENHVGGNGFRLGLFFSGKFVWVNSSHIRKRRYRSAVMVSEASLFFPELGGLECVLTDWVDLDIDVHFRRVELINSPADNETVTFFFHQNFSISHQDIGDTAMYLPQQEALLHYKDQRYFLVGALMESPGRAVENAMFEYACGSRHGNREGTWRDAEDGSLGGNPIAQGTVDSVFSVMLKPEKQNKPFSVLTICGTSQSEVLSTYAKVKRKTPERSLSQTSGFWKLWITSHPLASQAIPSEWIRLYETSLFLIRTHMGKSGSIVAAIDSVSLNYSRDTYSYLWPRDGALIAHALDKAGLGDLSRRFYELLPTLICEEGFLAHKYHPNLSIGSSWHPSGVVGAPAYPIQEDETALCIWALWEHFKKYRDLDSIRPIFQGFVLPAARFMAKFRNPATGLPLPSYDLWEERAGVSTHTAATVYGGLKAAASFSTGFGDPSEARYFEQAAIEVKEGILRYLLNETTGCFYRGLVLGKDGETFPDPTPDASMYALFEYGVLPLQDIRLIRTMDWLFESLWTPGPIGGVARYSNDHYYRSGDHQPSNPWVISTLWMARWFMRSTPSPLESAQVMSLLSWVFERAGGSGMLPEQVDPVTGDRLSVSPLVWSHAEWVITLMELDSISQVEPHPWEGNL</sequence>
<organism evidence="2 3">
    <name type="scientific">Leptospirillum ferrooxidans (strain C2-3)</name>
    <dbReference type="NCBI Taxonomy" id="1162668"/>
    <lineage>
        <taxon>Bacteria</taxon>
        <taxon>Pseudomonadati</taxon>
        <taxon>Nitrospirota</taxon>
        <taxon>Nitrospiria</taxon>
        <taxon>Nitrospirales</taxon>
        <taxon>Nitrospiraceae</taxon>
        <taxon>Leptospirillum</taxon>
    </lineage>
</organism>
<keyword evidence="2" id="KW-0378">Hydrolase</keyword>
<protein>
    <submittedName>
        <fullName evidence="2">Putative glycoside hydrolase, family 15</fullName>
    </submittedName>
</protein>
<dbReference type="OrthoDB" id="3902805at2"/>
<reference evidence="3" key="2">
    <citation type="submission" date="2012-03" db="EMBL/GenBank/DDBJ databases">
        <title>The complete genome sequence of the pioneer microbe on fresh volcanic deposit, Leptospirillum ferrooxidans strain C2-3.</title>
        <authorList>
            <person name="Fujimura R."/>
            <person name="Sato Y."/>
            <person name="Nishizawa T."/>
            <person name="Nanba K."/>
            <person name="Oshima K."/>
            <person name="Hattori M."/>
            <person name="Kamijo T."/>
            <person name="Ohta H."/>
        </authorList>
    </citation>
    <scope>NUCLEOTIDE SEQUENCE [LARGE SCALE GENOMIC DNA]</scope>
    <source>
        <strain evidence="3">C2-3</strain>
    </source>
</reference>
<dbReference type="Gene3D" id="1.50.10.10">
    <property type="match status" value="1"/>
</dbReference>
<dbReference type="EMBL" id="AP012342">
    <property type="protein sequence ID" value="BAM06460.1"/>
    <property type="molecule type" value="Genomic_DNA"/>
</dbReference>
<evidence type="ECO:0000313" key="3">
    <source>
        <dbReference type="Proteomes" id="UP000007382"/>
    </source>
</evidence>
<dbReference type="InterPro" id="IPR012341">
    <property type="entry name" value="6hp_glycosidase-like_sf"/>
</dbReference>
<proteinExistence type="predicted"/>